<feature type="compositionally biased region" description="Low complexity" evidence="1">
    <location>
        <begin position="414"/>
        <end position="434"/>
    </location>
</feature>
<feature type="compositionally biased region" description="Low complexity" evidence="1">
    <location>
        <begin position="469"/>
        <end position="491"/>
    </location>
</feature>
<sequence>MIDMTYDPQQITATPSNNNNKTLSETSPIGTTGGGGDAVNMLLAKLDEGTQTIANLRSILTLKTAELNELLAQLELTNQAITTVESTTTQIEAMLKEFGLSTDNSKESLLINAEASLDSAIKSAASIYPQQLKQSLIRRPSSASTNSGSAMESVETKRLSNARLFTTRIRYKPDNKHILRKLNNLLRDLELDSGKFFSSIGTTDDFEVLQKAYVDLDIAKTISLSAKSNMKRRNILMRSQRRRSNMDEIQQLGDKIREGVSLWMNYTRNTPLLVNGEDIIVILDREDSLLARNLPIPSSRVTHDGKLNTSTGITLTPSTSTHNRTSSIRNSLSNESSVKKPTHSRASSSVSAADFASSNIHTPSIASLQTIPIAAAAAAPTPAPAPAAKKLYRQSAGPRLTQVKANIGLPRVRTSSITQQKDQQQQHQKSLTSSNAATTPPSGASLKSGFSPSANLGRQSHIPLPPIQSTAGTSTTPTTPSSATSSNLTSPDNSKKSLLKPPTQRGPGSTLRLRSMLAKRGQIPPPAAGKPPAK</sequence>
<reference evidence="2 3" key="1">
    <citation type="submission" date="2019-09" db="EMBL/GenBank/DDBJ databases">
        <authorList>
            <consortium name="DOE Joint Genome Institute"/>
            <person name="Mondo S.J."/>
            <person name="Navarro-Mendoza M.I."/>
            <person name="Perez-Arques C."/>
            <person name="Panchal S."/>
            <person name="Nicolas F.E."/>
            <person name="Ganguly P."/>
            <person name="Pangilinan J."/>
            <person name="Grigoriev I."/>
            <person name="Heitman J."/>
            <person name="Sanya K."/>
            <person name="Garre V."/>
        </authorList>
    </citation>
    <scope>NUCLEOTIDE SEQUENCE [LARGE SCALE GENOMIC DNA]</scope>
    <source>
        <strain evidence="2 3">MU402</strain>
    </source>
</reference>
<organism evidence="2 3">
    <name type="scientific">Mucor circinelloides f. lusitanicus</name>
    <name type="common">Mucor racemosus var. lusitanicus</name>
    <dbReference type="NCBI Taxonomy" id="29924"/>
    <lineage>
        <taxon>Eukaryota</taxon>
        <taxon>Fungi</taxon>
        <taxon>Fungi incertae sedis</taxon>
        <taxon>Mucoromycota</taxon>
        <taxon>Mucoromycotina</taxon>
        <taxon>Mucoromycetes</taxon>
        <taxon>Mucorales</taxon>
        <taxon>Mucorineae</taxon>
        <taxon>Mucoraceae</taxon>
        <taxon>Mucor</taxon>
    </lineage>
</organism>
<dbReference type="Proteomes" id="UP000469890">
    <property type="component" value="Unassembled WGS sequence"/>
</dbReference>
<dbReference type="AlphaFoldDB" id="A0A8H4B7I6"/>
<comment type="caution">
    <text evidence="2">The sequence shown here is derived from an EMBL/GenBank/DDBJ whole genome shotgun (WGS) entry which is preliminary data.</text>
</comment>
<protein>
    <submittedName>
        <fullName evidence="2">Uncharacterized protein</fullName>
    </submittedName>
</protein>
<feature type="compositionally biased region" description="Polar residues" evidence="1">
    <location>
        <begin position="307"/>
        <end position="325"/>
    </location>
</feature>
<feature type="region of interest" description="Disordered" evidence="1">
    <location>
        <begin position="297"/>
        <end position="346"/>
    </location>
</feature>
<feature type="compositionally biased region" description="Low complexity" evidence="1">
    <location>
        <begin position="326"/>
        <end position="336"/>
    </location>
</feature>
<feature type="region of interest" description="Disordered" evidence="1">
    <location>
        <begin position="414"/>
        <end position="534"/>
    </location>
</feature>
<evidence type="ECO:0000313" key="3">
    <source>
        <dbReference type="Proteomes" id="UP000469890"/>
    </source>
</evidence>
<feature type="compositionally biased region" description="Polar residues" evidence="1">
    <location>
        <begin position="448"/>
        <end position="458"/>
    </location>
</feature>
<evidence type="ECO:0000313" key="2">
    <source>
        <dbReference type="EMBL" id="KAF1796934.1"/>
    </source>
</evidence>
<name>A0A8H4B7I6_MUCCL</name>
<feature type="region of interest" description="Disordered" evidence="1">
    <location>
        <begin position="1"/>
        <end position="32"/>
    </location>
</feature>
<accession>A0A8H4B7I6</accession>
<feature type="compositionally biased region" description="Polar residues" evidence="1">
    <location>
        <begin position="7"/>
        <end position="30"/>
    </location>
</feature>
<feature type="compositionally biased region" description="Pro residues" evidence="1">
    <location>
        <begin position="523"/>
        <end position="534"/>
    </location>
</feature>
<proteinExistence type="predicted"/>
<evidence type="ECO:0000256" key="1">
    <source>
        <dbReference type="SAM" id="MobiDB-lite"/>
    </source>
</evidence>
<gene>
    <name evidence="2" type="ORF">FB192DRAFT_1335278</name>
</gene>
<dbReference type="EMBL" id="JAAECE010000010">
    <property type="protein sequence ID" value="KAF1796934.1"/>
    <property type="molecule type" value="Genomic_DNA"/>
</dbReference>